<organism evidence="1 2">
    <name type="scientific">Macroventuria anomochaeta</name>
    <dbReference type="NCBI Taxonomy" id="301207"/>
    <lineage>
        <taxon>Eukaryota</taxon>
        <taxon>Fungi</taxon>
        <taxon>Dikarya</taxon>
        <taxon>Ascomycota</taxon>
        <taxon>Pezizomycotina</taxon>
        <taxon>Dothideomycetes</taxon>
        <taxon>Pleosporomycetidae</taxon>
        <taxon>Pleosporales</taxon>
        <taxon>Pleosporineae</taxon>
        <taxon>Didymellaceae</taxon>
        <taxon>Macroventuria</taxon>
    </lineage>
</organism>
<accession>A0ACB6RTU2</accession>
<reference evidence="1" key="1">
    <citation type="journal article" date="2020" name="Stud. Mycol.">
        <title>101 Dothideomycetes genomes: a test case for predicting lifestyles and emergence of pathogens.</title>
        <authorList>
            <person name="Haridas S."/>
            <person name="Albert R."/>
            <person name="Binder M."/>
            <person name="Bloem J."/>
            <person name="Labutti K."/>
            <person name="Salamov A."/>
            <person name="Andreopoulos B."/>
            <person name="Baker S."/>
            <person name="Barry K."/>
            <person name="Bills G."/>
            <person name="Bluhm B."/>
            <person name="Cannon C."/>
            <person name="Castanera R."/>
            <person name="Culley D."/>
            <person name="Daum C."/>
            <person name="Ezra D."/>
            <person name="Gonzalez J."/>
            <person name="Henrissat B."/>
            <person name="Kuo A."/>
            <person name="Liang C."/>
            <person name="Lipzen A."/>
            <person name="Lutzoni F."/>
            <person name="Magnuson J."/>
            <person name="Mondo S."/>
            <person name="Nolan M."/>
            <person name="Ohm R."/>
            <person name="Pangilinan J."/>
            <person name="Park H.-J."/>
            <person name="Ramirez L."/>
            <person name="Alfaro M."/>
            <person name="Sun H."/>
            <person name="Tritt A."/>
            <person name="Yoshinaga Y."/>
            <person name="Zwiers L.-H."/>
            <person name="Turgeon B."/>
            <person name="Goodwin S."/>
            <person name="Spatafora J."/>
            <person name="Crous P."/>
            <person name="Grigoriev I."/>
        </authorList>
    </citation>
    <scope>NUCLEOTIDE SEQUENCE</scope>
    <source>
        <strain evidence="1">CBS 525.71</strain>
    </source>
</reference>
<keyword evidence="2" id="KW-1185">Reference proteome</keyword>
<evidence type="ECO:0000313" key="1">
    <source>
        <dbReference type="EMBL" id="KAF2625336.1"/>
    </source>
</evidence>
<evidence type="ECO:0000313" key="2">
    <source>
        <dbReference type="Proteomes" id="UP000799754"/>
    </source>
</evidence>
<sequence length="231" mass="25757">MNIIEQRVAKDAVRWPSASELFVTKSLPWWIWESTVIRGNAPSSVYPALMPPEGLAGFNWTSSVIAVHTSSEMIEQRVPWRYTLLLMTIGTIVGAWIWQKLIRKTPSPWKKAVLIAEPNTLAPDAPRKTLKVKTLGVLDEVCPRKCLPCHQPGRSSIHVLRSQPCLAADDLTLAQTTNVVDVSTKTQTTGKKMVNKLALSEVVFTIDIPPSSPEQVDDNAIIQLSELLQRW</sequence>
<name>A0ACB6RTU2_9PLEO</name>
<gene>
    <name evidence="1" type="ORF">BU25DRAFT_119497</name>
</gene>
<proteinExistence type="predicted"/>
<comment type="caution">
    <text evidence="1">The sequence shown here is derived from an EMBL/GenBank/DDBJ whole genome shotgun (WGS) entry which is preliminary data.</text>
</comment>
<dbReference type="EMBL" id="MU006726">
    <property type="protein sequence ID" value="KAF2625336.1"/>
    <property type="molecule type" value="Genomic_DNA"/>
</dbReference>
<protein>
    <submittedName>
        <fullName evidence="1">Uncharacterized protein</fullName>
    </submittedName>
</protein>
<dbReference type="Proteomes" id="UP000799754">
    <property type="component" value="Unassembled WGS sequence"/>
</dbReference>